<dbReference type="AlphaFoldDB" id="A0A2P5X248"/>
<reference evidence="2 3" key="1">
    <citation type="submission" date="2015-01" db="EMBL/GenBank/DDBJ databases">
        <title>Genome of allotetraploid Gossypium barbadense reveals genomic plasticity and fiber elongation in cotton evolution.</title>
        <authorList>
            <person name="Chen X."/>
            <person name="Liu X."/>
            <person name="Zhao B."/>
            <person name="Zheng H."/>
            <person name="Hu Y."/>
            <person name="Lu G."/>
            <person name="Yang C."/>
            <person name="Chen J."/>
            <person name="Shan C."/>
            <person name="Zhang L."/>
            <person name="Zhou Y."/>
            <person name="Wang L."/>
            <person name="Guo W."/>
            <person name="Bai Y."/>
            <person name="Ruan J."/>
            <person name="Shangguan X."/>
            <person name="Mao Y."/>
            <person name="Jiang J."/>
            <person name="Zhu Y."/>
            <person name="Lei J."/>
            <person name="Kang H."/>
            <person name="Chen S."/>
            <person name="He X."/>
            <person name="Wang R."/>
            <person name="Wang Y."/>
            <person name="Chen J."/>
            <person name="Wang L."/>
            <person name="Yu S."/>
            <person name="Wang B."/>
            <person name="Wei J."/>
            <person name="Song S."/>
            <person name="Lu X."/>
            <person name="Gao Z."/>
            <person name="Gu W."/>
            <person name="Deng X."/>
            <person name="Ma D."/>
            <person name="Wang S."/>
            <person name="Liang W."/>
            <person name="Fang L."/>
            <person name="Cai C."/>
            <person name="Zhu X."/>
            <person name="Zhou B."/>
            <person name="Zhang Y."/>
            <person name="Chen Z."/>
            <person name="Xu S."/>
            <person name="Zhu R."/>
            <person name="Wang S."/>
            <person name="Zhang T."/>
            <person name="Zhao G."/>
        </authorList>
    </citation>
    <scope>NUCLEOTIDE SEQUENCE [LARGE SCALE GENOMIC DNA]</scope>
    <source>
        <strain evidence="3">cv. Xinhai21</strain>
        <tissue evidence="2">Leaf</tissue>
    </source>
</reference>
<evidence type="ECO:0000256" key="1">
    <source>
        <dbReference type="SAM" id="MobiDB-lite"/>
    </source>
</evidence>
<proteinExistence type="predicted"/>
<gene>
    <name evidence="2" type="ORF">GOBAR_AA23271</name>
</gene>
<sequence>MELIDDKDVEAMVALYCWTKSGHSEPIQLFSELADVEPVEDFTSLGEENRVQDPCTNVPRASVDRQFKADGGGTRVCRRGQEGNGCKPSKTCAHASINVEQYIDDVYILERRLRTWGNEFSILCDVSMWEVPLSTFKLVPNKGLRRKPKGNPHVIRIQGENGLEGEN</sequence>
<organism evidence="2 3">
    <name type="scientific">Gossypium barbadense</name>
    <name type="common">Sea Island cotton</name>
    <name type="synonym">Hibiscus barbadensis</name>
    <dbReference type="NCBI Taxonomy" id="3634"/>
    <lineage>
        <taxon>Eukaryota</taxon>
        <taxon>Viridiplantae</taxon>
        <taxon>Streptophyta</taxon>
        <taxon>Embryophyta</taxon>
        <taxon>Tracheophyta</taxon>
        <taxon>Spermatophyta</taxon>
        <taxon>Magnoliopsida</taxon>
        <taxon>eudicotyledons</taxon>
        <taxon>Gunneridae</taxon>
        <taxon>Pentapetalae</taxon>
        <taxon>rosids</taxon>
        <taxon>malvids</taxon>
        <taxon>Malvales</taxon>
        <taxon>Malvaceae</taxon>
        <taxon>Malvoideae</taxon>
        <taxon>Gossypium</taxon>
    </lineage>
</organism>
<dbReference type="EMBL" id="KZ665868">
    <property type="protein sequence ID" value="PPR97407.1"/>
    <property type="molecule type" value="Genomic_DNA"/>
</dbReference>
<name>A0A2P5X248_GOSBA</name>
<feature type="region of interest" description="Disordered" evidence="1">
    <location>
        <begin position="147"/>
        <end position="167"/>
    </location>
</feature>
<evidence type="ECO:0000313" key="2">
    <source>
        <dbReference type="EMBL" id="PPR97407.1"/>
    </source>
</evidence>
<dbReference type="Proteomes" id="UP000239757">
    <property type="component" value="Unassembled WGS sequence"/>
</dbReference>
<evidence type="ECO:0000313" key="3">
    <source>
        <dbReference type="Proteomes" id="UP000239757"/>
    </source>
</evidence>
<accession>A0A2P5X248</accession>
<protein>
    <submittedName>
        <fullName evidence="2">Uncharacterized protein</fullName>
    </submittedName>
</protein>
<dbReference type="OrthoDB" id="1432732at2759"/>